<sequence>MERREFLKISALGSVSLGACGGEGLGNAYGASGVKEADVVQKYAQLIPANKGLDSAWVRSLTTRGEKQTYTDRKALEHIGMPVGGLFAGTVYLGGDGRLWLWNILNDDREGIEPRPISYKGTALRARDGTNYVTPAPRAYPFEQNFGLRVKDQLRTLDADGFKQIVFSGQYPIGEVTYEDASCPFRVKLSAYSPFIPLNTEDSSLPVTVMSYT</sequence>
<organism evidence="2">
    <name type="scientific">marine sediment metagenome</name>
    <dbReference type="NCBI Taxonomy" id="412755"/>
    <lineage>
        <taxon>unclassified sequences</taxon>
        <taxon>metagenomes</taxon>
        <taxon>ecological metagenomes</taxon>
    </lineage>
</organism>
<dbReference type="Pfam" id="PF12215">
    <property type="entry name" value="Glyco_hydr_116N"/>
    <property type="match status" value="1"/>
</dbReference>
<reference evidence="2" key="1">
    <citation type="journal article" date="2014" name="Front. Microbiol.">
        <title>High frequency of phylogenetically diverse reductive dehalogenase-homologous genes in deep subseafloor sedimentary metagenomes.</title>
        <authorList>
            <person name="Kawai M."/>
            <person name="Futagami T."/>
            <person name="Toyoda A."/>
            <person name="Takaki Y."/>
            <person name="Nishi S."/>
            <person name="Hori S."/>
            <person name="Arai W."/>
            <person name="Tsubouchi T."/>
            <person name="Morono Y."/>
            <person name="Uchiyama I."/>
            <person name="Ito T."/>
            <person name="Fujiyama A."/>
            <person name="Inagaki F."/>
            <person name="Takami H."/>
        </authorList>
    </citation>
    <scope>NUCLEOTIDE SEQUENCE</scope>
    <source>
        <strain evidence="2">Expedition CK06-06</strain>
    </source>
</reference>
<evidence type="ECO:0000259" key="1">
    <source>
        <dbReference type="Pfam" id="PF12215"/>
    </source>
</evidence>
<accession>X1AV00</accession>
<dbReference type="AlphaFoldDB" id="X1AV00"/>
<proteinExistence type="predicted"/>
<dbReference type="PROSITE" id="PS51257">
    <property type="entry name" value="PROKAR_LIPOPROTEIN"/>
    <property type="match status" value="1"/>
</dbReference>
<dbReference type="GO" id="GO:0008422">
    <property type="term" value="F:beta-glucosidase activity"/>
    <property type="evidence" value="ECO:0007669"/>
    <property type="project" value="TreeGrafter"/>
</dbReference>
<protein>
    <recommendedName>
        <fullName evidence="1">Glycosyl-hydrolase family 116 N-terminal domain-containing protein</fullName>
    </recommendedName>
</protein>
<gene>
    <name evidence="2" type="ORF">S01H4_14698</name>
</gene>
<comment type="caution">
    <text evidence="2">The sequence shown here is derived from an EMBL/GenBank/DDBJ whole genome shotgun (WGS) entry which is preliminary data.</text>
</comment>
<name>X1AV00_9ZZZZ</name>
<dbReference type="InterPro" id="IPR052566">
    <property type="entry name" value="Non-lysos_glucosylceramidase"/>
</dbReference>
<feature type="non-terminal residue" evidence="2">
    <location>
        <position position="213"/>
    </location>
</feature>
<dbReference type="PANTHER" id="PTHR12654:SF0">
    <property type="entry name" value="NON-LYSOSOMAL GLUCOSYLCERAMIDASE"/>
    <property type="match status" value="1"/>
</dbReference>
<feature type="domain" description="Glycosyl-hydrolase family 116 N-terminal" evidence="1">
    <location>
        <begin position="80"/>
        <end position="213"/>
    </location>
</feature>
<evidence type="ECO:0000313" key="2">
    <source>
        <dbReference type="EMBL" id="GAG63671.1"/>
    </source>
</evidence>
<dbReference type="PANTHER" id="PTHR12654">
    <property type="entry name" value="BILE ACID BETA-GLUCOSIDASE-RELATED"/>
    <property type="match status" value="1"/>
</dbReference>
<dbReference type="EMBL" id="BART01006444">
    <property type="protein sequence ID" value="GAG63671.1"/>
    <property type="molecule type" value="Genomic_DNA"/>
</dbReference>
<dbReference type="InterPro" id="IPR024462">
    <property type="entry name" value="GH116_N"/>
</dbReference>